<comment type="caution">
    <text evidence="2">The sequence shown here is derived from an EMBL/GenBank/DDBJ whole genome shotgun (WGS) entry which is preliminary data.</text>
</comment>
<protein>
    <submittedName>
        <fullName evidence="2">Dockerin type I repeat protein</fullName>
    </submittedName>
</protein>
<dbReference type="Pfam" id="PF00404">
    <property type="entry name" value="Dockerin_1"/>
    <property type="match status" value="1"/>
</dbReference>
<keyword evidence="3" id="KW-1185">Reference proteome</keyword>
<dbReference type="GO" id="GO:0004553">
    <property type="term" value="F:hydrolase activity, hydrolyzing O-glycosyl compounds"/>
    <property type="evidence" value="ECO:0007669"/>
    <property type="project" value="InterPro"/>
</dbReference>
<dbReference type="RefSeq" id="WP_186776033.1">
    <property type="nucleotide sequence ID" value="NZ_SJPX01000001.1"/>
</dbReference>
<sequence>MTPSSHSRYRTKRRRFESLETRRLLTTVLTTWGSGISAEGESTANAQPSFVIANPVTVDEDLPLQTIADFATDFDPGPGEGDESTASQVIHDEGAGGTVNPMSADNTTPTNLGTLAIGSNIVRGTVESAKSVGNVDVFTFQIEPGFQLDGLFVLEYSYDEPPANSNERNAFLAINDTDSFPYDAFDLDFNINPFLDETAFIGGTVFGLDDLPDVGGASILRRAGVVTGSRFTPPLAAGTYTFYIQQTGPLNHYALDLRVTEITKQSVLAYHVTNVSDPSLFTTQPTIDVDGTLRFRSAANANGVATFDVSVQDNGGTENGGDDTSMISVGTITINAVNDPPTFNAVNPPSVLQNAGPQTVANFATDFVPGPDNESDQTIVRYSISNFDDPTFFDADPAIDASGTLTYAARTDLVGSVSFDVTVTDSGGGNDTSAPKRITITVDSPPILYDRGDAPETYPVMITDDGARHEIGDLFLGAGVSADADGQPSQAADTDDLDDGIRFITDIVAFGDGTYTGGVLVTASAAGVLDAWIDFNRDGDWDDLGEKFATSVSVLAGSTTVPVPVPSIAEVGETFARFRLSSAGGLAVTGSATDGEVEDYRITILDGASAPEIHVNLNASDDVVQVRDGVVVVESGSATILSSLVASVGSVVINDIDGNAVLLVDAQAPVVISSTSPSAVKMGAGQQIDGRFVRTIVDKNGTSLVSVETQQPWQNLVLVSDVNNSGDVSASDALRIINELGRREFSDGVTQDLDDPSTVLVWPDTYFDQNGDGRVTALDALRVINELARIRISSEPEILWIDHLMATSNWAFDDDLGDDDVVLSSIF</sequence>
<proteinExistence type="predicted"/>
<dbReference type="InterPro" id="IPR002105">
    <property type="entry name" value="Dockerin_1_rpt"/>
</dbReference>
<dbReference type="Pfam" id="PF20009">
    <property type="entry name" value="GEVED"/>
    <property type="match status" value="1"/>
</dbReference>
<accession>A0A5C6F9W7</accession>
<evidence type="ECO:0000313" key="2">
    <source>
        <dbReference type="EMBL" id="TWU58225.1"/>
    </source>
</evidence>
<dbReference type="GO" id="GO:0000272">
    <property type="term" value="P:polysaccharide catabolic process"/>
    <property type="evidence" value="ECO:0007669"/>
    <property type="project" value="InterPro"/>
</dbReference>
<name>A0A5C6F9W7_9BACT</name>
<evidence type="ECO:0000313" key="3">
    <source>
        <dbReference type="Proteomes" id="UP000317977"/>
    </source>
</evidence>
<dbReference type="Proteomes" id="UP000317977">
    <property type="component" value="Unassembled WGS sequence"/>
</dbReference>
<gene>
    <name evidence="2" type="ORF">Poly59_11360</name>
</gene>
<dbReference type="AlphaFoldDB" id="A0A5C6F9W7"/>
<reference evidence="2 3" key="1">
    <citation type="submission" date="2019-02" db="EMBL/GenBank/DDBJ databases">
        <title>Deep-cultivation of Planctomycetes and their phenomic and genomic characterization uncovers novel biology.</title>
        <authorList>
            <person name="Wiegand S."/>
            <person name="Jogler M."/>
            <person name="Boedeker C."/>
            <person name="Pinto D."/>
            <person name="Vollmers J."/>
            <person name="Rivas-Marin E."/>
            <person name="Kohn T."/>
            <person name="Peeters S.H."/>
            <person name="Heuer A."/>
            <person name="Rast P."/>
            <person name="Oberbeckmann S."/>
            <person name="Bunk B."/>
            <person name="Jeske O."/>
            <person name="Meyerdierks A."/>
            <person name="Storesund J.E."/>
            <person name="Kallscheuer N."/>
            <person name="Luecker S."/>
            <person name="Lage O.M."/>
            <person name="Pohl T."/>
            <person name="Merkel B.J."/>
            <person name="Hornburger P."/>
            <person name="Mueller R.-W."/>
            <person name="Bruemmer F."/>
            <person name="Labrenz M."/>
            <person name="Spormann A.M."/>
            <person name="Op Den Camp H."/>
            <person name="Overmann J."/>
            <person name="Amann R."/>
            <person name="Jetten M.S.M."/>
            <person name="Mascher T."/>
            <person name="Medema M.H."/>
            <person name="Devos D.P."/>
            <person name="Kaster A.-K."/>
            <person name="Ovreas L."/>
            <person name="Rohde M."/>
            <person name="Galperin M.Y."/>
            <person name="Jogler C."/>
        </authorList>
    </citation>
    <scope>NUCLEOTIDE SEQUENCE [LARGE SCALE GENOMIC DNA]</scope>
    <source>
        <strain evidence="2 3">Poly59</strain>
    </source>
</reference>
<evidence type="ECO:0000259" key="1">
    <source>
        <dbReference type="Pfam" id="PF20009"/>
    </source>
</evidence>
<dbReference type="EMBL" id="SJPX01000001">
    <property type="protein sequence ID" value="TWU58225.1"/>
    <property type="molecule type" value="Genomic_DNA"/>
</dbReference>
<dbReference type="InterPro" id="IPR045474">
    <property type="entry name" value="GEVED"/>
</dbReference>
<feature type="domain" description="GEVED" evidence="1">
    <location>
        <begin position="529"/>
        <end position="603"/>
    </location>
</feature>
<organism evidence="2 3">
    <name type="scientific">Rubripirellula reticaptiva</name>
    <dbReference type="NCBI Taxonomy" id="2528013"/>
    <lineage>
        <taxon>Bacteria</taxon>
        <taxon>Pseudomonadati</taxon>
        <taxon>Planctomycetota</taxon>
        <taxon>Planctomycetia</taxon>
        <taxon>Pirellulales</taxon>
        <taxon>Pirellulaceae</taxon>
        <taxon>Rubripirellula</taxon>
    </lineage>
</organism>